<dbReference type="Proteomes" id="UP000823399">
    <property type="component" value="Unassembled WGS sequence"/>
</dbReference>
<protein>
    <submittedName>
        <fullName evidence="1">Uncharacterized protein</fullName>
    </submittedName>
</protein>
<dbReference type="OrthoDB" id="20734at2759"/>
<sequence>MHAQDHSPSESNIRVSELGTVALLLSESKFTTVTLTRAFGSSVPFLLMHLPPPPPISSDSSVETTFGEVGSAFWNAALGGAQGRLRGELDVRWERDSGGGVRPGLWYRDKRVQNWTLDAHRSVFTLPRILIGD</sequence>
<accession>A0A9P7EZ09</accession>
<evidence type="ECO:0000313" key="2">
    <source>
        <dbReference type="Proteomes" id="UP000823399"/>
    </source>
</evidence>
<dbReference type="RefSeq" id="XP_041289086.1">
    <property type="nucleotide sequence ID" value="XM_041438393.1"/>
</dbReference>
<reference evidence="1" key="1">
    <citation type="journal article" date="2020" name="New Phytol.">
        <title>Comparative genomics reveals dynamic genome evolution in host specialist ectomycorrhizal fungi.</title>
        <authorList>
            <person name="Lofgren L.A."/>
            <person name="Nguyen N.H."/>
            <person name="Vilgalys R."/>
            <person name="Ruytinx J."/>
            <person name="Liao H.L."/>
            <person name="Branco S."/>
            <person name="Kuo A."/>
            <person name="LaButti K."/>
            <person name="Lipzen A."/>
            <person name="Andreopoulos W."/>
            <person name="Pangilinan J."/>
            <person name="Riley R."/>
            <person name="Hundley H."/>
            <person name="Na H."/>
            <person name="Barry K."/>
            <person name="Grigoriev I.V."/>
            <person name="Stajich J.E."/>
            <person name="Kennedy P.G."/>
        </authorList>
    </citation>
    <scope>NUCLEOTIDE SEQUENCE</scope>
    <source>
        <strain evidence="1">FC423</strain>
    </source>
</reference>
<organism evidence="1 2">
    <name type="scientific">Suillus discolor</name>
    <dbReference type="NCBI Taxonomy" id="1912936"/>
    <lineage>
        <taxon>Eukaryota</taxon>
        <taxon>Fungi</taxon>
        <taxon>Dikarya</taxon>
        <taxon>Basidiomycota</taxon>
        <taxon>Agaricomycotina</taxon>
        <taxon>Agaricomycetes</taxon>
        <taxon>Agaricomycetidae</taxon>
        <taxon>Boletales</taxon>
        <taxon>Suillineae</taxon>
        <taxon>Suillaceae</taxon>
        <taxon>Suillus</taxon>
    </lineage>
</organism>
<comment type="caution">
    <text evidence="1">The sequence shown here is derived from an EMBL/GenBank/DDBJ whole genome shotgun (WGS) entry which is preliminary data.</text>
</comment>
<dbReference type="GeneID" id="64700652"/>
<dbReference type="AlphaFoldDB" id="A0A9P7EZ09"/>
<evidence type="ECO:0000313" key="1">
    <source>
        <dbReference type="EMBL" id="KAG2098983.1"/>
    </source>
</evidence>
<gene>
    <name evidence="1" type="ORF">F5147DRAFT_713129</name>
</gene>
<name>A0A9P7EZ09_9AGAM</name>
<proteinExistence type="predicted"/>
<dbReference type="EMBL" id="JABBWM010000059">
    <property type="protein sequence ID" value="KAG2098983.1"/>
    <property type="molecule type" value="Genomic_DNA"/>
</dbReference>
<keyword evidence="2" id="KW-1185">Reference proteome</keyword>